<evidence type="ECO:0000256" key="1">
    <source>
        <dbReference type="SAM" id="MobiDB-lite"/>
    </source>
</evidence>
<protein>
    <submittedName>
        <fullName evidence="2">Uncharacterized protein</fullName>
    </submittedName>
</protein>
<dbReference type="Proteomes" id="UP001266305">
    <property type="component" value="Unassembled WGS sequence"/>
</dbReference>
<comment type="caution">
    <text evidence="2">The sequence shown here is derived from an EMBL/GenBank/DDBJ whole genome shotgun (WGS) entry which is preliminary data.</text>
</comment>
<organism evidence="2 3">
    <name type="scientific">Saguinus oedipus</name>
    <name type="common">Cotton-top tamarin</name>
    <name type="synonym">Oedipomidas oedipus</name>
    <dbReference type="NCBI Taxonomy" id="9490"/>
    <lineage>
        <taxon>Eukaryota</taxon>
        <taxon>Metazoa</taxon>
        <taxon>Chordata</taxon>
        <taxon>Craniata</taxon>
        <taxon>Vertebrata</taxon>
        <taxon>Euteleostomi</taxon>
        <taxon>Mammalia</taxon>
        <taxon>Eutheria</taxon>
        <taxon>Euarchontoglires</taxon>
        <taxon>Primates</taxon>
        <taxon>Haplorrhini</taxon>
        <taxon>Platyrrhini</taxon>
        <taxon>Cebidae</taxon>
        <taxon>Callitrichinae</taxon>
        <taxon>Saguinus</taxon>
    </lineage>
</organism>
<name>A0ABQ9UHM2_SAGOE</name>
<sequence length="94" mass="9970">CGRSAAGGKEALQGTWHRRCAAEERIRDGRRSPASGIPLLSSSGFPRKGPRDTGRSGQQGRDGVLSSSTRVGTPLPLIPRYALAESRVGETVRV</sequence>
<proteinExistence type="predicted"/>
<evidence type="ECO:0000313" key="2">
    <source>
        <dbReference type="EMBL" id="KAK2096572.1"/>
    </source>
</evidence>
<accession>A0ABQ9UHM2</accession>
<dbReference type="EMBL" id="JASSZA010000012">
    <property type="protein sequence ID" value="KAK2096572.1"/>
    <property type="molecule type" value="Genomic_DNA"/>
</dbReference>
<feature type="region of interest" description="Disordered" evidence="1">
    <location>
        <begin position="23"/>
        <end position="73"/>
    </location>
</feature>
<feature type="non-terminal residue" evidence="2">
    <location>
        <position position="1"/>
    </location>
</feature>
<feature type="compositionally biased region" description="Polar residues" evidence="1">
    <location>
        <begin position="55"/>
        <end position="71"/>
    </location>
</feature>
<evidence type="ECO:0000313" key="3">
    <source>
        <dbReference type="Proteomes" id="UP001266305"/>
    </source>
</evidence>
<gene>
    <name evidence="2" type="ORF">P7K49_025606</name>
</gene>
<reference evidence="2 3" key="1">
    <citation type="submission" date="2023-05" db="EMBL/GenBank/DDBJ databases">
        <title>B98-5 Cell Line De Novo Hybrid Assembly: An Optical Mapping Approach.</title>
        <authorList>
            <person name="Kananen K."/>
            <person name="Auerbach J.A."/>
            <person name="Kautto E."/>
            <person name="Blachly J.S."/>
        </authorList>
    </citation>
    <scope>NUCLEOTIDE SEQUENCE [LARGE SCALE GENOMIC DNA]</scope>
    <source>
        <strain evidence="2">B95-8</strain>
        <tissue evidence="2">Cell line</tissue>
    </source>
</reference>
<keyword evidence="3" id="KW-1185">Reference proteome</keyword>